<name>A0A843WEA4_COLES</name>
<accession>A0A843WEA4</accession>
<organism evidence="2 3">
    <name type="scientific">Colocasia esculenta</name>
    <name type="common">Wild taro</name>
    <name type="synonym">Arum esculentum</name>
    <dbReference type="NCBI Taxonomy" id="4460"/>
    <lineage>
        <taxon>Eukaryota</taxon>
        <taxon>Viridiplantae</taxon>
        <taxon>Streptophyta</taxon>
        <taxon>Embryophyta</taxon>
        <taxon>Tracheophyta</taxon>
        <taxon>Spermatophyta</taxon>
        <taxon>Magnoliopsida</taxon>
        <taxon>Liliopsida</taxon>
        <taxon>Araceae</taxon>
        <taxon>Aroideae</taxon>
        <taxon>Colocasieae</taxon>
        <taxon>Colocasia</taxon>
    </lineage>
</organism>
<dbReference type="AlphaFoldDB" id="A0A843WEA4"/>
<comment type="caution">
    <text evidence="2">The sequence shown here is derived from an EMBL/GenBank/DDBJ whole genome shotgun (WGS) entry which is preliminary data.</text>
</comment>
<protein>
    <submittedName>
        <fullName evidence="2">Uncharacterized protein</fullName>
    </submittedName>
</protein>
<evidence type="ECO:0000313" key="3">
    <source>
        <dbReference type="Proteomes" id="UP000652761"/>
    </source>
</evidence>
<proteinExistence type="predicted"/>
<dbReference type="EMBL" id="NMUH01003545">
    <property type="protein sequence ID" value="MQM06126.1"/>
    <property type="molecule type" value="Genomic_DNA"/>
</dbReference>
<reference evidence="2" key="1">
    <citation type="submission" date="2017-07" db="EMBL/GenBank/DDBJ databases">
        <title>Taro Niue Genome Assembly and Annotation.</title>
        <authorList>
            <person name="Atibalentja N."/>
            <person name="Keating K."/>
            <person name="Fields C.J."/>
        </authorList>
    </citation>
    <scope>NUCLEOTIDE SEQUENCE</scope>
    <source>
        <strain evidence="2">Niue_2</strain>
        <tissue evidence="2">Leaf</tissue>
    </source>
</reference>
<evidence type="ECO:0000256" key="1">
    <source>
        <dbReference type="SAM" id="MobiDB-lite"/>
    </source>
</evidence>
<feature type="compositionally biased region" description="Basic and acidic residues" evidence="1">
    <location>
        <begin position="64"/>
        <end position="73"/>
    </location>
</feature>
<gene>
    <name evidence="2" type="ORF">Taro_038937</name>
</gene>
<sequence length="150" mass="16154">MLRECSGRDVDGPARAELQILRIGRLHSGLADLLGNPRNIGPLGSGRTVNAGRDAPPRGATDPCAREDAERQSRRTSLHLTNRLAPPRKPCLTSLRRLVLRAHSALLASHADQDLRGRPPANPVMTRGPILTFSSRVGSLPLNSIGRLAL</sequence>
<feature type="region of interest" description="Disordered" evidence="1">
    <location>
        <begin position="38"/>
        <end position="80"/>
    </location>
</feature>
<evidence type="ECO:0000313" key="2">
    <source>
        <dbReference type="EMBL" id="MQM06126.1"/>
    </source>
</evidence>
<keyword evidence="3" id="KW-1185">Reference proteome</keyword>
<dbReference type="Proteomes" id="UP000652761">
    <property type="component" value="Unassembled WGS sequence"/>
</dbReference>